<protein>
    <submittedName>
        <fullName evidence="1">Uncharacterized protein</fullName>
    </submittedName>
</protein>
<proteinExistence type="predicted"/>
<name>A0A8J3SCC8_9ACTN</name>
<comment type="caution">
    <text evidence="1">The sequence shown here is derived from an EMBL/GenBank/DDBJ whole genome shotgun (WGS) entry which is preliminary data.</text>
</comment>
<accession>A0A8J3SCC8</accession>
<gene>
    <name evidence="1" type="ORF">Psi01_13790</name>
</gene>
<dbReference type="EMBL" id="BOOJ01000012">
    <property type="protein sequence ID" value="GIH90749.1"/>
    <property type="molecule type" value="Genomic_DNA"/>
</dbReference>
<reference evidence="1 2" key="1">
    <citation type="submission" date="2021-01" db="EMBL/GenBank/DDBJ databases">
        <title>Whole genome shotgun sequence of Planobispora siamensis NBRC 107568.</title>
        <authorList>
            <person name="Komaki H."/>
            <person name="Tamura T."/>
        </authorList>
    </citation>
    <scope>NUCLEOTIDE SEQUENCE [LARGE SCALE GENOMIC DNA]</scope>
    <source>
        <strain evidence="1 2">NBRC 107568</strain>
    </source>
</reference>
<sequence>MTVSGSRLGGAVRACVPAVPVPEAAVTGAGAAARRAGTVRATAASRRSVVRGVGISDSSIVYQREAAYESALQTNSRLSYI</sequence>
<organism evidence="1 2">
    <name type="scientific">Planobispora siamensis</name>
    <dbReference type="NCBI Taxonomy" id="936338"/>
    <lineage>
        <taxon>Bacteria</taxon>
        <taxon>Bacillati</taxon>
        <taxon>Actinomycetota</taxon>
        <taxon>Actinomycetes</taxon>
        <taxon>Streptosporangiales</taxon>
        <taxon>Streptosporangiaceae</taxon>
        <taxon>Planobispora</taxon>
    </lineage>
</organism>
<evidence type="ECO:0000313" key="1">
    <source>
        <dbReference type="EMBL" id="GIH90749.1"/>
    </source>
</evidence>
<dbReference type="AlphaFoldDB" id="A0A8J3SCC8"/>
<dbReference type="Proteomes" id="UP000619788">
    <property type="component" value="Unassembled WGS sequence"/>
</dbReference>
<keyword evidence="2" id="KW-1185">Reference proteome</keyword>
<evidence type="ECO:0000313" key="2">
    <source>
        <dbReference type="Proteomes" id="UP000619788"/>
    </source>
</evidence>